<accession>A0A537LCU4</accession>
<dbReference type="EMBL" id="VBAJ01000237">
    <property type="protein sequence ID" value="TMJ05839.1"/>
    <property type="molecule type" value="Genomic_DNA"/>
</dbReference>
<dbReference type="Proteomes" id="UP000315217">
    <property type="component" value="Unassembled WGS sequence"/>
</dbReference>
<evidence type="ECO:0000313" key="2">
    <source>
        <dbReference type="EMBL" id="TMJ12934.1"/>
    </source>
</evidence>
<protein>
    <recommendedName>
        <fullName evidence="5">DUF2795 domain-containing protein</fullName>
    </recommendedName>
</protein>
<dbReference type="Proteomes" id="UP000318661">
    <property type="component" value="Unassembled WGS sequence"/>
</dbReference>
<organism evidence="1 4">
    <name type="scientific">Candidatus Segetimicrobium genomatis</name>
    <dbReference type="NCBI Taxonomy" id="2569760"/>
    <lineage>
        <taxon>Bacteria</taxon>
        <taxon>Bacillati</taxon>
        <taxon>Candidatus Sysuimicrobiota</taxon>
        <taxon>Candidatus Sysuimicrobiia</taxon>
        <taxon>Candidatus Sysuimicrobiales</taxon>
        <taxon>Candidatus Segetimicrobiaceae</taxon>
        <taxon>Candidatus Segetimicrobium</taxon>
    </lineage>
</organism>
<reference evidence="3 4" key="1">
    <citation type="journal article" date="2019" name="Nat. Microbiol.">
        <title>Mediterranean grassland soil C-N compound turnover is dependent on rainfall and depth, and is mediated by genomically divergent microorganisms.</title>
        <authorList>
            <person name="Diamond S."/>
            <person name="Andeer P.F."/>
            <person name="Li Z."/>
            <person name="Crits-Christoph A."/>
            <person name="Burstein D."/>
            <person name="Anantharaman K."/>
            <person name="Lane K.R."/>
            <person name="Thomas B.C."/>
            <person name="Pan C."/>
            <person name="Northen T.R."/>
            <person name="Banfield J.F."/>
        </authorList>
    </citation>
    <scope>NUCLEOTIDE SEQUENCE [LARGE SCALE GENOMIC DNA]</scope>
    <source>
        <strain evidence="2">NP_1</strain>
        <strain evidence="1">NP_2</strain>
    </source>
</reference>
<evidence type="ECO:0000313" key="4">
    <source>
        <dbReference type="Proteomes" id="UP000318661"/>
    </source>
</evidence>
<evidence type="ECO:0008006" key="5">
    <source>
        <dbReference type="Google" id="ProtNLM"/>
    </source>
</evidence>
<evidence type="ECO:0000313" key="3">
    <source>
        <dbReference type="Proteomes" id="UP000315217"/>
    </source>
</evidence>
<evidence type="ECO:0000313" key="1">
    <source>
        <dbReference type="EMBL" id="TMJ05839.1"/>
    </source>
</evidence>
<name>A0A537LCU4_9BACT</name>
<dbReference type="EMBL" id="VBAI01000013">
    <property type="protein sequence ID" value="TMJ12934.1"/>
    <property type="molecule type" value="Genomic_DNA"/>
</dbReference>
<proteinExistence type="predicted"/>
<sequence length="66" mass="7715">MKYMWSRETQTHLKEHIKWPATGKAILDACNSMSDVSEADRRTARQKLNQTRTYKSVDEAMADLNR</sequence>
<dbReference type="AlphaFoldDB" id="A0A537LCU4"/>
<gene>
    <name evidence="2" type="ORF">E6G98_01810</name>
    <name evidence="1" type="ORF">E6G99_09445</name>
</gene>
<comment type="caution">
    <text evidence="1">The sequence shown here is derived from an EMBL/GenBank/DDBJ whole genome shotgun (WGS) entry which is preliminary data.</text>
</comment>